<dbReference type="Proteomes" id="UP000195557">
    <property type="component" value="Unassembled WGS sequence"/>
</dbReference>
<proteinExistence type="predicted"/>
<name>A0A1Y5I0I4_OSTTA</name>
<dbReference type="AlphaFoldDB" id="A0A1Y5I0I4"/>
<sequence length="501" mass="57888">MAQIFGLRNPTHRRIALVLSLIFPTTLWFTTAQSRLLAEIVSQSDFINASRTDVDVNMALLIGEQIRCFENFSVYDQRLRALSDKIELSGFIVTDSVVGEVTDYSPFSVLRKVHILTSAERNASQVFITRGAGEHRIEWGNMRQHFKVQLAYRDMVEYEKRRNFTFTHVCRLRTDLTFRFEFPFDRLDFSFKGIFMRTELAILGERILFPAVLLDDAAITKFYGKWSTYFPIEPQVVVESDLAAGKFSWICWPNSIFDALTNASRVAENFRRRVNALKDVNVAIFKNEIDAASVPCKASGPDFAFSSERIVLLNILLSNKMELTQRLYAALCVGMSVFMVTVSMWTLEIFFHVHLAKTAGSTVNRIVARRYYGVCGHKGYSFSQNLEDTVRGSTDARFKGYGLDHVHPTRMQNWGLHNSWNRYDDSLLDAFDRVILFKYDDFAPLLARLDQTMPRRVIALADKQYFRTNRPRIAESEKFGMSCTISNMSEYLMRKWSHYRL</sequence>
<evidence type="ECO:0000313" key="2">
    <source>
        <dbReference type="EMBL" id="OUS41644.1"/>
    </source>
</evidence>
<accession>A0A1Y5I0I4</accession>
<evidence type="ECO:0000256" key="1">
    <source>
        <dbReference type="SAM" id="Phobius"/>
    </source>
</evidence>
<keyword evidence="1" id="KW-0812">Transmembrane</keyword>
<feature type="transmembrane region" description="Helical" evidence="1">
    <location>
        <begin position="327"/>
        <end position="347"/>
    </location>
</feature>
<gene>
    <name evidence="2" type="ORF">BE221DRAFT_143014</name>
</gene>
<keyword evidence="1" id="KW-1133">Transmembrane helix</keyword>
<keyword evidence="1" id="KW-0472">Membrane</keyword>
<organism evidence="2">
    <name type="scientific">Ostreococcus tauri</name>
    <name type="common">Marine green alga</name>
    <dbReference type="NCBI Taxonomy" id="70448"/>
    <lineage>
        <taxon>Eukaryota</taxon>
        <taxon>Viridiplantae</taxon>
        <taxon>Chlorophyta</taxon>
        <taxon>Mamiellophyceae</taxon>
        <taxon>Mamiellales</taxon>
        <taxon>Bathycoccaceae</taxon>
        <taxon>Ostreococcus</taxon>
    </lineage>
</organism>
<reference evidence="2" key="1">
    <citation type="submission" date="2017-04" db="EMBL/GenBank/DDBJ databases">
        <title>Population genomics of picophytoplankton unveils novel chromosome hypervariability.</title>
        <authorList>
            <consortium name="DOE Joint Genome Institute"/>
            <person name="Blanc-Mathieu R."/>
            <person name="Krasovec M."/>
            <person name="Hebrard M."/>
            <person name="Yau S."/>
            <person name="Desgranges E."/>
            <person name="Martin J."/>
            <person name="Schackwitz W."/>
            <person name="Kuo A."/>
            <person name="Salin G."/>
            <person name="Donnadieu C."/>
            <person name="Desdevises Y."/>
            <person name="Sanchez-Ferandin S."/>
            <person name="Moreau H."/>
            <person name="Rivals E."/>
            <person name="Grigoriev I.V."/>
            <person name="Grimsley N."/>
            <person name="Eyre-Walker A."/>
            <person name="Piganeau G."/>
        </authorList>
    </citation>
    <scope>NUCLEOTIDE SEQUENCE [LARGE SCALE GENOMIC DNA]</scope>
    <source>
        <strain evidence="2">RCC 1115</strain>
    </source>
</reference>
<dbReference type="EMBL" id="KZ155840">
    <property type="protein sequence ID" value="OUS41644.1"/>
    <property type="molecule type" value="Genomic_DNA"/>
</dbReference>
<protein>
    <submittedName>
        <fullName evidence="2">Uncharacterized protein</fullName>
    </submittedName>
</protein>